<evidence type="ECO:0000256" key="1">
    <source>
        <dbReference type="ARBA" id="ARBA00004496"/>
    </source>
</evidence>
<dbReference type="InterPro" id="IPR012340">
    <property type="entry name" value="NA-bd_OB-fold"/>
</dbReference>
<dbReference type="GO" id="GO:0043043">
    <property type="term" value="P:peptide biosynthetic process"/>
    <property type="evidence" value="ECO:0007669"/>
    <property type="project" value="InterPro"/>
</dbReference>
<evidence type="ECO:0000259" key="11">
    <source>
        <dbReference type="SMART" id="SM00841"/>
    </source>
</evidence>
<dbReference type="Gene3D" id="2.40.50.140">
    <property type="entry name" value="Nucleic acid-binding proteins"/>
    <property type="match status" value="2"/>
</dbReference>
<dbReference type="PIRSF" id="PIRSF005901">
    <property type="entry name" value="EF-P"/>
    <property type="match status" value="1"/>
</dbReference>
<dbReference type="InterPro" id="IPR008991">
    <property type="entry name" value="Translation_prot_SH3-like_sf"/>
</dbReference>
<sequence length="185" mass="20946">MVSTNDMRPGQSIIVDSQIYNILEYQHVKPGKGKAFVKTKLKNITGGGVVDKTFRADEEVEQAYIDKQKFQYLYKDSDEYIFMNMESYNQIAINSQLIIESIELMKANQEVTISMYKDTPIDIVLPTTINLIVTKSEPAVKGDSVNSNTKEVTLETGLSLQVPMFVNENDTIKIDSKTKSYITRV</sequence>
<dbReference type="Pfam" id="PF08207">
    <property type="entry name" value="EFP_N"/>
    <property type="match status" value="1"/>
</dbReference>
<dbReference type="SUPFAM" id="SSF50249">
    <property type="entry name" value="Nucleic acid-binding proteins"/>
    <property type="match status" value="2"/>
</dbReference>
<comment type="similarity">
    <text evidence="3 8 10">Belongs to the elongation factor P family.</text>
</comment>
<dbReference type="FunFam" id="2.40.50.140:FF:000004">
    <property type="entry name" value="Elongation factor P"/>
    <property type="match status" value="1"/>
</dbReference>
<proteinExistence type="inferred from homology"/>
<dbReference type="SMART" id="SM00841">
    <property type="entry name" value="Elong-fact-P_C"/>
    <property type="match status" value="1"/>
</dbReference>
<dbReference type="Gene3D" id="2.30.30.30">
    <property type="match status" value="1"/>
</dbReference>
<accession>S5DLS4</accession>
<dbReference type="InterPro" id="IPR011768">
    <property type="entry name" value="Transl_elongation_fac_P"/>
</dbReference>
<dbReference type="SUPFAM" id="SSF50104">
    <property type="entry name" value="Translation proteins SH3-like domain"/>
    <property type="match status" value="1"/>
</dbReference>
<keyword evidence="6 8" id="KW-0648">Protein biosynthesis</keyword>
<dbReference type="InterPro" id="IPR020599">
    <property type="entry name" value="Transl_elong_fac_P/YeiP"/>
</dbReference>
<dbReference type="InterPro" id="IPR001059">
    <property type="entry name" value="Transl_elong_P/YeiP_cen"/>
</dbReference>
<dbReference type="SMART" id="SM01185">
    <property type="entry name" value="EFP"/>
    <property type="match status" value="1"/>
</dbReference>
<evidence type="ECO:0000256" key="6">
    <source>
        <dbReference type="ARBA" id="ARBA00022917"/>
    </source>
</evidence>
<dbReference type="GO" id="GO:0003746">
    <property type="term" value="F:translation elongation factor activity"/>
    <property type="evidence" value="ECO:0007669"/>
    <property type="project" value="UniProtKB-UniRule"/>
</dbReference>
<dbReference type="NCBIfam" id="NF001810">
    <property type="entry name" value="PRK00529.1"/>
    <property type="match status" value="1"/>
</dbReference>
<feature type="domain" description="Elongation factor P C-terminal" evidence="11">
    <location>
        <begin position="129"/>
        <end position="184"/>
    </location>
</feature>
<evidence type="ECO:0000256" key="3">
    <source>
        <dbReference type="ARBA" id="ARBA00009479"/>
    </source>
</evidence>
<name>S5DLS4_9ACTN</name>
<dbReference type="UniPathway" id="UPA00345"/>
<dbReference type="Pfam" id="PF09285">
    <property type="entry name" value="Elong-fact-P_C"/>
    <property type="match status" value="1"/>
</dbReference>
<evidence type="ECO:0000256" key="7">
    <source>
        <dbReference type="ARBA" id="ARBA00025469"/>
    </source>
</evidence>
<evidence type="ECO:0000256" key="5">
    <source>
        <dbReference type="ARBA" id="ARBA00022768"/>
    </source>
</evidence>
<evidence type="ECO:0000256" key="2">
    <source>
        <dbReference type="ARBA" id="ARBA00004815"/>
    </source>
</evidence>
<organism evidence="13">
    <name type="scientific">Candidatus Actinomarina minuta</name>
    <dbReference type="NCBI Taxonomy" id="1389454"/>
    <lineage>
        <taxon>Bacteria</taxon>
        <taxon>Bacillati</taxon>
        <taxon>Actinomycetota</taxon>
        <taxon>Actinomycetes</taxon>
        <taxon>Candidatus Actinomarinidae</taxon>
        <taxon>Candidatus Actinomarinales</taxon>
        <taxon>Candidatus Actinomarineae</taxon>
        <taxon>Candidatus Actinomarinaceae</taxon>
        <taxon>Candidatus Actinomarina</taxon>
    </lineage>
</organism>
<evidence type="ECO:0000256" key="8">
    <source>
        <dbReference type="HAMAP-Rule" id="MF_00141"/>
    </source>
</evidence>
<dbReference type="CDD" id="cd04470">
    <property type="entry name" value="S1_EF-P_repeat_1"/>
    <property type="match status" value="1"/>
</dbReference>
<dbReference type="EMBL" id="KC811143">
    <property type="protein sequence ID" value="AGQ19804.1"/>
    <property type="molecule type" value="Genomic_DNA"/>
</dbReference>
<dbReference type="InterPro" id="IPR015365">
    <property type="entry name" value="Elong-fact-P_C"/>
</dbReference>
<comment type="pathway">
    <text evidence="2 8">Protein biosynthesis; polypeptide chain elongation.</text>
</comment>
<dbReference type="FunFam" id="2.30.30.30:FF:000003">
    <property type="entry name" value="Elongation factor P"/>
    <property type="match status" value="1"/>
</dbReference>
<comment type="function">
    <text evidence="7 8">Involved in peptide bond synthesis. Stimulates efficient translation and peptide-bond synthesis on native or reconstituted 70S ribosomes in vitro. Probably functions indirectly by altering the affinity of the ribosome for aminoacyl-tRNA, thus increasing their reactivity as acceptors for peptidyl transferase.</text>
</comment>
<dbReference type="FunFam" id="2.40.50.140:FF:000009">
    <property type="entry name" value="Elongation factor P"/>
    <property type="match status" value="1"/>
</dbReference>
<gene>
    <name evidence="8" type="primary">efp</name>
</gene>
<evidence type="ECO:0000313" key="13">
    <source>
        <dbReference type="EMBL" id="AGQ19804.1"/>
    </source>
</evidence>
<evidence type="ECO:0000256" key="10">
    <source>
        <dbReference type="RuleBase" id="RU004389"/>
    </source>
</evidence>
<keyword evidence="5 8" id="KW-0251">Elongation factor</keyword>
<dbReference type="InterPro" id="IPR014722">
    <property type="entry name" value="Rib_uL2_dom2"/>
</dbReference>
<evidence type="ECO:0000256" key="4">
    <source>
        <dbReference type="ARBA" id="ARBA00022490"/>
    </source>
</evidence>
<dbReference type="Pfam" id="PF01132">
    <property type="entry name" value="EFP"/>
    <property type="match status" value="1"/>
</dbReference>
<keyword evidence="4 8" id="KW-0963">Cytoplasm</keyword>
<dbReference type="InterPro" id="IPR013185">
    <property type="entry name" value="Transl_elong_KOW-like"/>
</dbReference>
<comment type="subcellular location">
    <subcellularLocation>
        <location evidence="1 8">Cytoplasm</location>
    </subcellularLocation>
</comment>
<dbReference type="AlphaFoldDB" id="S5DLS4"/>
<dbReference type="NCBIfam" id="TIGR00038">
    <property type="entry name" value="efp"/>
    <property type="match status" value="1"/>
</dbReference>
<dbReference type="HAMAP" id="MF_00141">
    <property type="entry name" value="EF_P"/>
    <property type="match status" value="1"/>
</dbReference>
<evidence type="ECO:0000259" key="12">
    <source>
        <dbReference type="SMART" id="SM01185"/>
    </source>
</evidence>
<protein>
    <recommendedName>
        <fullName evidence="8 9">Elongation factor P</fullName>
        <shortName evidence="8">EF-P</shortName>
    </recommendedName>
</protein>
<reference evidence="13" key="1">
    <citation type="journal article" date="2013" name="Sci. Rep.">
        <title>Metagenomics uncovers a new group of low GC and ultra-small marine Actinobacteria.</title>
        <authorList>
            <person name="Ghai R."/>
            <person name="Mizuno C.M."/>
            <person name="Picazo A."/>
            <person name="Camacho A."/>
            <person name="Rodriguez-Valera F."/>
        </authorList>
    </citation>
    <scope>NUCLEOTIDE SEQUENCE</scope>
</reference>
<dbReference type="GO" id="GO:0005829">
    <property type="term" value="C:cytosol"/>
    <property type="evidence" value="ECO:0007669"/>
    <property type="project" value="UniProtKB-ARBA"/>
</dbReference>
<dbReference type="PANTHER" id="PTHR30053:SF12">
    <property type="entry name" value="ELONGATION FACTOR P (EF-P) FAMILY PROTEIN"/>
    <property type="match status" value="1"/>
</dbReference>
<dbReference type="PANTHER" id="PTHR30053">
    <property type="entry name" value="ELONGATION FACTOR P"/>
    <property type="match status" value="1"/>
</dbReference>
<feature type="domain" description="Translation elongation factor P/YeiP central" evidence="12">
    <location>
        <begin position="67"/>
        <end position="121"/>
    </location>
</feature>
<evidence type="ECO:0000256" key="9">
    <source>
        <dbReference type="NCBIfam" id="TIGR00038"/>
    </source>
</evidence>